<protein>
    <recommendedName>
        <fullName evidence="4">YhhN-like protein</fullName>
    </recommendedName>
</protein>
<dbReference type="Proteomes" id="UP000199060">
    <property type="component" value="Unassembled WGS sequence"/>
</dbReference>
<proteinExistence type="predicted"/>
<feature type="transmembrane region" description="Helical" evidence="1">
    <location>
        <begin position="129"/>
        <end position="149"/>
    </location>
</feature>
<reference evidence="3" key="1">
    <citation type="submission" date="2016-10" db="EMBL/GenBank/DDBJ databases">
        <authorList>
            <person name="Varghese N."/>
            <person name="Submissions S."/>
        </authorList>
    </citation>
    <scope>NUCLEOTIDE SEQUENCE [LARGE SCALE GENOMIC DNA]</scope>
    <source>
        <strain evidence="3">DSM 23095</strain>
    </source>
</reference>
<feature type="transmembrane region" description="Helical" evidence="1">
    <location>
        <begin position="36"/>
        <end position="56"/>
    </location>
</feature>
<organism evidence="2 3">
    <name type="scientific">Algoriphagus faecimaris</name>
    <dbReference type="NCBI Taxonomy" id="686796"/>
    <lineage>
        <taxon>Bacteria</taxon>
        <taxon>Pseudomonadati</taxon>
        <taxon>Bacteroidota</taxon>
        <taxon>Cytophagia</taxon>
        <taxon>Cytophagales</taxon>
        <taxon>Cyclobacteriaceae</taxon>
        <taxon>Algoriphagus</taxon>
    </lineage>
</organism>
<keyword evidence="1" id="KW-0472">Membrane</keyword>
<evidence type="ECO:0000313" key="2">
    <source>
        <dbReference type="EMBL" id="SDD29017.1"/>
    </source>
</evidence>
<evidence type="ECO:0008006" key="4">
    <source>
        <dbReference type="Google" id="ProtNLM"/>
    </source>
</evidence>
<dbReference type="AlphaFoldDB" id="A0A1G6TKS7"/>
<feature type="transmembrane region" description="Helical" evidence="1">
    <location>
        <begin position="190"/>
        <end position="210"/>
    </location>
</feature>
<feature type="transmembrane region" description="Helical" evidence="1">
    <location>
        <begin position="161"/>
        <end position="184"/>
    </location>
</feature>
<evidence type="ECO:0000256" key="1">
    <source>
        <dbReference type="SAM" id="Phobius"/>
    </source>
</evidence>
<accession>A0A1G6TKS7</accession>
<dbReference type="OrthoDB" id="823312at2"/>
<keyword evidence="1" id="KW-1133">Transmembrane helix</keyword>
<feature type="transmembrane region" description="Helical" evidence="1">
    <location>
        <begin position="100"/>
        <end position="117"/>
    </location>
</feature>
<gene>
    <name evidence="2" type="ORF">SAMN04488104_102272</name>
</gene>
<dbReference type="EMBL" id="FNAC01000022">
    <property type="protein sequence ID" value="SDD29017.1"/>
    <property type="molecule type" value="Genomic_DNA"/>
</dbReference>
<feature type="transmembrane region" description="Helical" evidence="1">
    <location>
        <begin position="68"/>
        <end position="88"/>
    </location>
</feature>
<keyword evidence="3" id="KW-1185">Reference proteome</keyword>
<dbReference type="RefSeq" id="WP_087939909.1">
    <property type="nucleotide sequence ID" value="NZ_FNAC01000022.1"/>
</dbReference>
<sequence>MFQTIPIQEISSAAIWVPLILAGLKWKTGDKKLRLFFAFLLFGALTDGLGWLAYVILQSDLLQDIHPYVQFSYLWFEVLFFVWLAYSFYRTKSRVFWRKVFWIVSSLVFLIDGVNRFGPGEHNETFSAFVYSGVLVLSAFLMAFALLHLAEEKGEILREPWFWILGGIFFYCFSCFFIDMLGFTNLAEGLWPYRVILNMIQYVFFVVGLVKMSNGQ</sequence>
<keyword evidence="1" id="KW-0812">Transmembrane</keyword>
<name>A0A1G6TKS7_9BACT</name>
<evidence type="ECO:0000313" key="3">
    <source>
        <dbReference type="Proteomes" id="UP000199060"/>
    </source>
</evidence>